<sequence>MNDTSGISVCFGSIQDPNLFAHAKAALKQMKAKWTENIEIDTTHFVCQAAGPAENNYNPTAEYLKAVQLSLPIVQPQWILACQIEKKLVPVSSFQLGADTPHKYQPQGKLAEEDEQVPSSQATAAALVPKSTTPETGNGAGQPSTDEKDNETDTATQGVATAAIQSQGSGPNMHPETASQQPNSATDASARTASSQAGNESPPSAPRSPKPEADGKLDRTFKFPVSSSPANDKAGVAAAESVPDSGDVAKEDNEAMNVEEAIPGEDKPAETEPLVEDPKANDDDFMPVSQTTADPVSASTEDQPLPDPTTSNPPRPETKKTDPDVDVAARQWLSGQKPVDASGEEEDHSSKVLDDVLVKKAAAQAEKEAAAVEPTPVQPVENEEEPRQSDAAPVIEVQKDHGQVVKVPEESTLPVDQSQTEATPTLVEPVEDVGEGEDANDEEDQTPADSAVPTPSQSPAPVEGETPVTGGNKKKKNKKKNKK</sequence>
<name>A0ACC2XMD7_9TREE</name>
<gene>
    <name evidence="1" type="ORF">QFC22_000978</name>
</gene>
<organism evidence="1 2">
    <name type="scientific">Naganishia vaughanmartiniae</name>
    <dbReference type="NCBI Taxonomy" id="1424756"/>
    <lineage>
        <taxon>Eukaryota</taxon>
        <taxon>Fungi</taxon>
        <taxon>Dikarya</taxon>
        <taxon>Basidiomycota</taxon>
        <taxon>Agaricomycotina</taxon>
        <taxon>Tremellomycetes</taxon>
        <taxon>Filobasidiales</taxon>
        <taxon>Filobasidiaceae</taxon>
        <taxon>Naganishia</taxon>
    </lineage>
</organism>
<evidence type="ECO:0000313" key="1">
    <source>
        <dbReference type="EMBL" id="KAJ9124181.1"/>
    </source>
</evidence>
<dbReference type="Proteomes" id="UP001243375">
    <property type="component" value="Unassembled WGS sequence"/>
</dbReference>
<reference evidence="1" key="1">
    <citation type="submission" date="2023-04" db="EMBL/GenBank/DDBJ databases">
        <title>Draft Genome sequencing of Naganishia species isolated from polar environments using Oxford Nanopore Technology.</title>
        <authorList>
            <person name="Leo P."/>
            <person name="Venkateswaran K."/>
        </authorList>
    </citation>
    <scope>NUCLEOTIDE SEQUENCE</scope>
    <source>
        <strain evidence="1">MNA-CCFEE 5425</strain>
    </source>
</reference>
<evidence type="ECO:0000313" key="2">
    <source>
        <dbReference type="Proteomes" id="UP001243375"/>
    </source>
</evidence>
<proteinExistence type="predicted"/>
<protein>
    <submittedName>
        <fullName evidence="1">Uncharacterized protein</fullName>
    </submittedName>
</protein>
<keyword evidence="2" id="KW-1185">Reference proteome</keyword>
<accession>A0ACC2XMD7</accession>
<dbReference type="EMBL" id="JASBWU010000002">
    <property type="protein sequence ID" value="KAJ9124181.1"/>
    <property type="molecule type" value="Genomic_DNA"/>
</dbReference>
<comment type="caution">
    <text evidence="1">The sequence shown here is derived from an EMBL/GenBank/DDBJ whole genome shotgun (WGS) entry which is preliminary data.</text>
</comment>